<reference evidence="1" key="1">
    <citation type="submission" date="2023-04" db="EMBL/GenBank/DDBJ databases">
        <title>A chromosome-level genome assembly of the parasitoid wasp Eretmocerus hayati.</title>
        <authorList>
            <person name="Zhong Y."/>
            <person name="Liu S."/>
            <person name="Liu Y."/>
        </authorList>
    </citation>
    <scope>NUCLEOTIDE SEQUENCE</scope>
    <source>
        <strain evidence="1">ZJU_SS_LIU_2023</strain>
    </source>
</reference>
<keyword evidence="2" id="KW-1185">Reference proteome</keyword>
<organism evidence="1 2">
    <name type="scientific">Eretmocerus hayati</name>
    <dbReference type="NCBI Taxonomy" id="131215"/>
    <lineage>
        <taxon>Eukaryota</taxon>
        <taxon>Metazoa</taxon>
        <taxon>Ecdysozoa</taxon>
        <taxon>Arthropoda</taxon>
        <taxon>Hexapoda</taxon>
        <taxon>Insecta</taxon>
        <taxon>Pterygota</taxon>
        <taxon>Neoptera</taxon>
        <taxon>Endopterygota</taxon>
        <taxon>Hymenoptera</taxon>
        <taxon>Apocrita</taxon>
        <taxon>Proctotrupomorpha</taxon>
        <taxon>Chalcidoidea</taxon>
        <taxon>Aphelinidae</taxon>
        <taxon>Aphelininae</taxon>
        <taxon>Eretmocerus</taxon>
    </lineage>
</organism>
<name>A0ACC2PN84_9HYME</name>
<sequence length="214" mass="24725">MSYQQQQVSVDLVNMVYTAIAYLALAGAAWLFLRLVQACFWLPGHMRRQNDVQSMLQQKVENYERYIEECEAREAEEAKNNEGIEGNFTPVVDEKAAEANSSDENKDDSGSSPPMTLEQKQKERRECLEMLKKELKRIQDGGDPYDFSHLLDDEDKYLLDPDYQVTQADLDDLEEREKKKAQALLESKDKTYKDKDADLMNVDKEAEAEPKKDK</sequence>
<comment type="caution">
    <text evidence="1">The sequence shown here is derived from an EMBL/GenBank/DDBJ whole genome shotgun (WGS) entry which is preliminary data.</text>
</comment>
<dbReference type="Proteomes" id="UP001239111">
    <property type="component" value="Chromosome 1"/>
</dbReference>
<dbReference type="EMBL" id="CM056741">
    <property type="protein sequence ID" value="KAJ8683250.1"/>
    <property type="molecule type" value="Genomic_DNA"/>
</dbReference>
<evidence type="ECO:0000313" key="2">
    <source>
        <dbReference type="Proteomes" id="UP001239111"/>
    </source>
</evidence>
<gene>
    <name evidence="1" type="ORF">QAD02_019042</name>
</gene>
<evidence type="ECO:0000313" key="1">
    <source>
        <dbReference type="EMBL" id="KAJ8683250.1"/>
    </source>
</evidence>
<protein>
    <submittedName>
        <fullName evidence="1">Uncharacterized protein</fullName>
    </submittedName>
</protein>
<accession>A0ACC2PN84</accession>
<proteinExistence type="predicted"/>